<dbReference type="VEuPathDB" id="TriTrypDB:TcG_11626"/>
<proteinExistence type="predicted"/>
<dbReference type="VEuPathDB" id="TriTrypDB:TCDM_08734"/>
<evidence type="ECO:0000313" key="3">
    <source>
        <dbReference type="Proteomes" id="UP000246078"/>
    </source>
</evidence>
<dbReference type="VEuPathDB" id="TriTrypDB:TcG_12233"/>
<dbReference type="VEuPathDB" id="TriTrypDB:TcCLB.507237.320"/>
<dbReference type="Proteomes" id="UP000246078">
    <property type="component" value="Unassembled WGS sequence"/>
</dbReference>
<dbReference type="VEuPathDB" id="TriTrypDB:C4B63_216g30"/>
<dbReference type="VEuPathDB" id="TriTrypDB:TcYC6_0038370"/>
<dbReference type="PANTHER" id="PTHR33332">
    <property type="entry name" value="REVERSE TRANSCRIPTASE DOMAIN-CONTAINING PROTEIN"/>
    <property type="match status" value="1"/>
</dbReference>
<feature type="domain" description="Reverse transcriptase" evidence="1">
    <location>
        <begin position="1"/>
        <end position="246"/>
    </location>
</feature>
<dbReference type="VEuPathDB" id="TriTrypDB:Tc_MARK_2179"/>
<evidence type="ECO:0000259" key="1">
    <source>
        <dbReference type="PROSITE" id="PS50878"/>
    </source>
</evidence>
<dbReference type="EMBL" id="PRFC01000008">
    <property type="protein sequence ID" value="PWV19948.1"/>
    <property type="molecule type" value="Genomic_DNA"/>
</dbReference>
<dbReference type="VEuPathDB" id="TriTrypDB:TcBrA4_0023060"/>
<dbReference type="VEuPathDB" id="TriTrypDB:TcCL_ESM08663"/>
<reference evidence="2 3" key="1">
    <citation type="journal article" date="2018" name="Microb. Genom.">
        <title>Expanding an expanded genome: long-read sequencing of Trypanosoma cruzi.</title>
        <authorList>
            <person name="Berna L."/>
            <person name="Rodriguez M."/>
            <person name="Chiribao M.L."/>
            <person name="Parodi-Talice A."/>
            <person name="Pita S."/>
            <person name="Rijo G."/>
            <person name="Alvarez-Valin F."/>
            <person name="Robello C."/>
        </authorList>
    </citation>
    <scope>NUCLEOTIDE SEQUENCE [LARGE SCALE GENOMIC DNA]</scope>
    <source>
        <strain evidence="2 3">TCC</strain>
    </source>
</reference>
<name>A0A2V2XGH9_TRYCR</name>
<dbReference type="AlphaFoldDB" id="A0A2V2XGH9"/>
<sequence length="514" mass="57307">MIHRRLSALLPQHQREFGFTPSRSKSDVVTIVIGKITCGLSEFSTVEYERPGGGAPTCHPRRHRSLVVLIDFSTAVDTVDHGKLFGMLDRLPRLGPRTKRWLHNYLQGRYVRVCTREQHSRKQLTSAGAPQGGVPGPQLFLHCVDDLLRRLENIYSASALMYADALTLAASGAGIHACAAAMQPALSPITTWAAEHSLKINVDKSEATLFYISSHTRSEEEMVDLLPGNGNLRIQSRPVRLLDTTVEQLLNFRTHASTAAKQTMPRRYQLRPVAQTGASHHTMQSFSIGYVHGVSIYYGEAILPFFVYTYFHNTEALYSNSCTASLGISAPTEDTSVYLEADLLPLRKIIWRRALTQHERHARFHNHEDLRSLIYSEPMPLSMHRKAAKSIPLPRDFVINGLERVCGTIGIPHNHNHAPPITQHRIIPWDTVSCNKVEFNQPRFANDASEDVKRTAFDSLYSSLGHYDFELWTDISSSLAELASGSAAPLYGSTKTNDLPVEVHRAAAGRLACS</sequence>
<dbReference type="VEuPathDB" id="TriTrypDB:ECC02_006847"/>
<comment type="caution">
    <text evidence="2">The sequence shown here is derived from an EMBL/GenBank/DDBJ whole genome shotgun (WGS) entry which is preliminary data.</text>
</comment>
<protein>
    <recommendedName>
        <fullName evidence="1">Reverse transcriptase domain-containing protein</fullName>
    </recommendedName>
</protein>
<dbReference type="VEuPathDB" id="TriTrypDB:TCSYLVIO_005253"/>
<dbReference type="VEuPathDB" id="TriTrypDB:C3747_8g505"/>
<accession>A0A2V2XGH9</accession>
<evidence type="ECO:0000313" key="2">
    <source>
        <dbReference type="EMBL" id="PWV19948.1"/>
    </source>
</evidence>
<dbReference type="PROSITE" id="PS50878">
    <property type="entry name" value="RT_POL"/>
    <property type="match status" value="1"/>
</dbReference>
<dbReference type="VEuPathDB" id="TriTrypDB:C4B63_1g127"/>
<gene>
    <name evidence="2" type="ORF">C3747_8g505</name>
</gene>
<dbReference type="VEuPathDB" id="TriTrypDB:TcCLB.507973.20"/>
<dbReference type="Pfam" id="PF00078">
    <property type="entry name" value="RVT_1"/>
    <property type="match status" value="1"/>
</dbReference>
<dbReference type="InterPro" id="IPR000477">
    <property type="entry name" value="RT_dom"/>
</dbReference>
<organism evidence="2 3">
    <name type="scientific">Trypanosoma cruzi</name>
    <dbReference type="NCBI Taxonomy" id="5693"/>
    <lineage>
        <taxon>Eukaryota</taxon>
        <taxon>Discoba</taxon>
        <taxon>Euglenozoa</taxon>
        <taxon>Kinetoplastea</taxon>
        <taxon>Metakinetoplastina</taxon>
        <taxon>Trypanosomatida</taxon>
        <taxon>Trypanosomatidae</taxon>
        <taxon>Trypanosoma</taxon>
        <taxon>Schizotrypanum</taxon>
    </lineage>
</organism>